<sequence>MVPVIAAGRSFKGAALYFLHDKRQEGEALRTTTERIAWAQPVNLPTNDPERAWRMMATTALKADELKAGAGVKKTGNKLQKAVAHYSLSWHPSEKPTQAEQMEAAQETLKLLGLSEYQAIIVSHNDEDHAHIHVVVNRVHPTDGKAAQLSNSKRILSKWAEDYEKRRGQVFCPQRVANNARRKAGEAVHSPRVARPVHEFRQATGQRPTAAMIQAEQRTQDAQLAQAGRDMHQAHAKQWAALKLAYSQAKGRLYRDADKRTEDRTAEVKADFKPEWGALFRQERAEQRSFQARERSLIGRVWNMAATAREIRRQGEEVPGGILGMAFAVFSRGERENALAAGHRGRRMDLAGRVSQATRAERQQIRRQTKKAADTLRDTFLKQCAELKAEQDRQRAALKDQWRARNEARKTAYAAIPSREQLMAKVRAQQPANQLTPGMARARRRGPGLG</sequence>
<keyword evidence="4" id="KW-1185">Reference proteome</keyword>
<dbReference type="InterPro" id="IPR005094">
    <property type="entry name" value="Endonuclease_MobA/VirD2"/>
</dbReference>
<accession>A0A1S8D1C8</accession>
<dbReference type="RefSeq" id="WP_058390302.1">
    <property type="nucleotide sequence ID" value="NZ_LLWF02000100.1"/>
</dbReference>
<evidence type="ECO:0000313" key="4">
    <source>
        <dbReference type="Proteomes" id="UP000054844"/>
    </source>
</evidence>
<feature type="domain" description="MobA/VirD2-like nuclease" evidence="2">
    <location>
        <begin position="40"/>
        <end position="168"/>
    </location>
</feature>
<comment type="caution">
    <text evidence="3">The sequence shown here is derived from an EMBL/GenBank/DDBJ whole genome shotgun (WGS) entry which is preliminary data.</text>
</comment>
<organism evidence="3 4">
    <name type="scientific">Roseomonas mucosa</name>
    <dbReference type="NCBI Taxonomy" id="207340"/>
    <lineage>
        <taxon>Bacteria</taxon>
        <taxon>Pseudomonadati</taxon>
        <taxon>Pseudomonadota</taxon>
        <taxon>Alphaproteobacteria</taxon>
        <taxon>Acetobacterales</taxon>
        <taxon>Roseomonadaceae</taxon>
        <taxon>Roseomonas</taxon>
    </lineage>
</organism>
<dbReference type="Pfam" id="PF03432">
    <property type="entry name" value="Relaxase"/>
    <property type="match status" value="1"/>
</dbReference>
<feature type="compositionally biased region" description="Basic residues" evidence="1">
    <location>
        <begin position="441"/>
        <end position="450"/>
    </location>
</feature>
<name>A0A1S8D1C8_9PROT</name>
<evidence type="ECO:0000313" key="3">
    <source>
        <dbReference type="EMBL" id="ONH81647.1"/>
    </source>
</evidence>
<feature type="region of interest" description="Disordered" evidence="1">
    <location>
        <begin position="427"/>
        <end position="450"/>
    </location>
</feature>
<protein>
    <recommendedName>
        <fullName evidence="2">MobA/VirD2-like nuclease domain-containing protein</fullName>
    </recommendedName>
</protein>
<reference evidence="3" key="1">
    <citation type="submission" date="2016-12" db="EMBL/GenBank/DDBJ databases">
        <title>Draft genome sequence of Roseomonas mucosa strain AU37, isolated from a peripheral intravenous catheter.</title>
        <authorList>
            <person name="Choudhury M.A."/>
            <person name="Sidjabat H.E."/>
            <person name="Wailan A.M."/>
            <person name="Zhang L."/>
            <person name="Marsh N.M."/>
            <person name="Rickard C.M."/>
            <person name="Davies M."/>
            <person name="Mcmillan D.J."/>
        </authorList>
    </citation>
    <scope>NUCLEOTIDE SEQUENCE [LARGE SCALE GENOMIC DNA]</scope>
    <source>
        <strain evidence="3">AU37</strain>
    </source>
</reference>
<dbReference type="EMBL" id="LLWF02000100">
    <property type="protein sequence ID" value="ONH81647.1"/>
    <property type="molecule type" value="Genomic_DNA"/>
</dbReference>
<proteinExistence type="predicted"/>
<evidence type="ECO:0000259" key="2">
    <source>
        <dbReference type="Pfam" id="PF03432"/>
    </source>
</evidence>
<evidence type="ECO:0000256" key="1">
    <source>
        <dbReference type="SAM" id="MobiDB-lite"/>
    </source>
</evidence>
<dbReference type="Proteomes" id="UP000054844">
    <property type="component" value="Unassembled WGS sequence"/>
</dbReference>
<dbReference type="STRING" id="207340.APZ41_018760"/>
<gene>
    <name evidence="3" type="ORF">APZ41_018760</name>
</gene>
<dbReference type="AlphaFoldDB" id="A0A1S8D1C8"/>